<dbReference type="OrthoDB" id="6115351at2759"/>
<sequence>MSLSSRLQNVTRSGVQWRYGAITAGVLGTQALGYLWYSPSALGQVWGSRQTANNFALLSSAEKQTHCILNIVADTGLAFVLHYLSDRYFRPATVQDAFFFAGVIALVQTLPQLAQVIWGKRKLDGFVIDQAFNILGIFIKFLCIQNIKY</sequence>
<name>A0A9X6RM97_HYPEX</name>
<accession>A0A9X6RM97</accession>
<dbReference type="InterPro" id="IPR013879">
    <property type="entry name" value="DUF1761"/>
</dbReference>
<proteinExistence type="predicted"/>
<keyword evidence="1" id="KW-0812">Transmembrane</keyword>
<keyword evidence="3" id="KW-1185">Reference proteome</keyword>
<comment type="caution">
    <text evidence="2">The sequence shown here is derived from an EMBL/GenBank/DDBJ whole genome shotgun (WGS) entry which is preliminary data.</text>
</comment>
<dbReference type="AlphaFoldDB" id="A0A9X6RM97"/>
<evidence type="ECO:0000256" key="1">
    <source>
        <dbReference type="SAM" id="Phobius"/>
    </source>
</evidence>
<evidence type="ECO:0000313" key="3">
    <source>
        <dbReference type="Proteomes" id="UP000192578"/>
    </source>
</evidence>
<feature type="transmembrane region" description="Helical" evidence="1">
    <location>
        <begin position="97"/>
        <end position="118"/>
    </location>
</feature>
<protein>
    <submittedName>
        <fullName evidence="2">Uncharacterized protein</fullName>
    </submittedName>
</protein>
<evidence type="ECO:0000313" key="2">
    <source>
        <dbReference type="EMBL" id="OWA52835.1"/>
    </source>
</evidence>
<gene>
    <name evidence="2" type="ORF">BV898_17277</name>
</gene>
<keyword evidence="1" id="KW-1133">Transmembrane helix</keyword>
<dbReference type="Pfam" id="PF08570">
    <property type="entry name" value="DUF1761"/>
    <property type="match status" value="1"/>
</dbReference>
<organism evidence="2 3">
    <name type="scientific">Hypsibius exemplaris</name>
    <name type="common">Freshwater tardigrade</name>
    <dbReference type="NCBI Taxonomy" id="2072580"/>
    <lineage>
        <taxon>Eukaryota</taxon>
        <taxon>Metazoa</taxon>
        <taxon>Ecdysozoa</taxon>
        <taxon>Tardigrada</taxon>
        <taxon>Eutardigrada</taxon>
        <taxon>Parachela</taxon>
        <taxon>Hypsibioidea</taxon>
        <taxon>Hypsibiidae</taxon>
        <taxon>Hypsibius</taxon>
    </lineage>
</organism>
<feature type="transmembrane region" description="Helical" evidence="1">
    <location>
        <begin position="130"/>
        <end position="147"/>
    </location>
</feature>
<reference evidence="3" key="1">
    <citation type="submission" date="2017-01" db="EMBL/GenBank/DDBJ databases">
        <title>Comparative genomics of anhydrobiosis in the tardigrade Hypsibius dujardini.</title>
        <authorList>
            <person name="Yoshida Y."/>
            <person name="Koutsovoulos G."/>
            <person name="Laetsch D."/>
            <person name="Stevens L."/>
            <person name="Kumar S."/>
            <person name="Horikawa D."/>
            <person name="Ishino K."/>
            <person name="Komine S."/>
            <person name="Tomita M."/>
            <person name="Blaxter M."/>
            <person name="Arakawa K."/>
        </authorList>
    </citation>
    <scope>NUCLEOTIDE SEQUENCE [LARGE SCALE GENOMIC DNA]</scope>
    <source>
        <strain evidence="3">Z151</strain>
    </source>
</reference>
<keyword evidence="1" id="KW-0472">Membrane</keyword>
<dbReference type="EMBL" id="MTYJ01000288">
    <property type="protein sequence ID" value="OWA52835.1"/>
    <property type="molecule type" value="Genomic_DNA"/>
</dbReference>
<dbReference type="Proteomes" id="UP000192578">
    <property type="component" value="Unassembled WGS sequence"/>
</dbReference>